<protein>
    <submittedName>
        <fullName evidence="2">Uncharacterized protein</fullName>
    </submittedName>
</protein>
<dbReference type="EMBL" id="UETB01000001">
    <property type="protein sequence ID" value="SSA36574.1"/>
    <property type="molecule type" value="Genomic_DNA"/>
</dbReference>
<sequence>MTDVCYSKGINPSAIPGDELDPDGVELAATTISTKAQDVRDTGAAVVTEWRALANHYEAPEAETLFAVMDDVETKSLSVSESLESVAKALQNFAEDIRPIKESLRTIRSDAVAFRNDIAGNPEWDYDQDLVDDNTALVERVNAQQVLLWEAERRCANAIRALYGAEPWHAMTGEDDEFGYGVDELSTEAEMPWGSEVQRRDHCPKSAGVQVKRFVWDGFLVEGVGGTIGGIIDIGGAIFGIGENADATRDGLASLIGLGSTPIGEAWLGVGKGLIMYDSWAEGDYATAAGGTVFNVLTFFIPAGAAVKGAGTAGKAGKFSKALQTGARIGDFVDPVSLMIKGGRLAAPTVRTLFDDFTTGIKGIEVPDFRPGVDRATLPDADAPTGAPTRNPDAQPPRHQPVEAPEPVHAGTRSATEAPGSTQPGGSGNSPEGLAEPPRSPSQPGSSGAAGSDAPTGSSSSGGSTSGGSSSGGSGASSSGGGHGGSSGAPAAGGIDDIADGAPTNSGGTTGEAGQPGADAGDDITDATPGTGAADDITDATPGTSAADDITDATPGTGAADDITDATPGTGAADDITDATPGTGAADDITDATPGDKGDAGGTGTGSEGPSGAAGEGPEQGRVAIDKSGQPHVVNMRDDLISDQARYQDALAEILPAHGLTEVQLTDLVQKPLVDMTRQEVITLIEIREALPPIHPDDVLQKVLPPENVAQILGDDIGRHAEPSLVERAGTPEGDFETIGGFVARGADMLGATPSELYYRLGLNYDTVTFRADGESMFAVRYRAGDGLLLDGDDLAGAQFNPWVPDGPLKAMREMPDSIYDIADPAARGAAMQEFINSHYPAGKYYTGNAFDPTNPFRGSGFGGTGPHYAPEATYGAPDVRVLVPEGAELMRIRPDGTQEIAAVFRDDHWHVIVEQPGPTP</sequence>
<feature type="compositionally biased region" description="Polar residues" evidence="1">
    <location>
        <begin position="413"/>
        <end position="422"/>
    </location>
</feature>
<feature type="region of interest" description="Disordered" evidence="1">
    <location>
        <begin position="364"/>
        <end position="631"/>
    </location>
</feature>
<dbReference type="RefSeq" id="WP_110850757.1">
    <property type="nucleotide sequence ID" value="NZ_QKLZ01000001.1"/>
</dbReference>
<feature type="compositionally biased region" description="Gly residues" evidence="1">
    <location>
        <begin position="600"/>
        <end position="615"/>
    </location>
</feature>
<feature type="compositionally biased region" description="Low complexity" evidence="1">
    <location>
        <begin position="488"/>
        <end position="502"/>
    </location>
</feature>
<dbReference type="Proteomes" id="UP000250222">
    <property type="component" value="Unassembled WGS sequence"/>
</dbReference>
<proteinExistence type="predicted"/>
<accession>A0A2Y8ZWZ0</accession>
<keyword evidence="3" id="KW-1185">Reference proteome</keyword>
<evidence type="ECO:0000313" key="2">
    <source>
        <dbReference type="EMBL" id="SSA36574.1"/>
    </source>
</evidence>
<evidence type="ECO:0000256" key="1">
    <source>
        <dbReference type="SAM" id="MobiDB-lite"/>
    </source>
</evidence>
<dbReference type="AlphaFoldDB" id="A0A2Y8ZWZ0"/>
<feature type="compositionally biased region" description="Gly residues" evidence="1">
    <location>
        <begin position="464"/>
        <end position="487"/>
    </location>
</feature>
<organism evidence="2 3">
    <name type="scientific">Georgenia satyanarayanai</name>
    <dbReference type="NCBI Taxonomy" id="860221"/>
    <lineage>
        <taxon>Bacteria</taxon>
        <taxon>Bacillati</taxon>
        <taxon>Actinomycetota</taxon>
        <taxon>Actinomycetes</taxon>
        <taxon>Micrococcales</taxon>
        <taxon>Bogoriellaceae</taxon>
        <taxon>Georgenia</taxon>
    </lineage>
</organism>
<feature type="compositionally biased region" description="Low complexity" evidence="1">
    <location>
        <begin position="442"/>
        <end position="463"/>
    </location>
</feature>
<evidence type="ECO:0000313" key="3">
    <source>
        <dbReference type="Proteomes" id="UP000250222"/>
    </source>
</evidence>
<dbReference type="OrthoDB" id="3748032at2"/>
<gene>
    <name evidence="2" type="ORF">SAMN05216184_101238</name>
</gene>
<reference evidence="2 3" key="1">
    <citation type="submission" date="2016-10" db="EMBL/GenBank/DDBJ databases">
        <authorList>
            <person name="Cai Z."/>
        </authorList>
    </citation>
    <scope>NUCLEOTIDE SEQUENCE [LARGE SCALE GENOMIC DNA]</scope>
    <source>
        <strain evidence="2 3">CGMCC 1.10826</strain>
    </source>
</reference>
<feature type="compositionally biased region" description="Low complexity" evidence="1">
    <location>
        <begin position="526"/>
        <end position="544"/>
    </location>
</feature>
<name>A0A2Y8ZWZ0_9MICO</name>